<evidence type="ECO:0000313" key="2">
    <source>
        <dbReference type="Proteomes" id="UP001642487"/>
    </source>
</evidence>
<proteinExistence type="predicted"/>
<keyword evidence="2" id="KW-1185">Reference proteome</keyword>
<sequence length="78" mass="8550">MIFVLQRGNGIKQKAMCGRMPYQNQQHQNYTPLCPADLFVAAAVAAPPGEKRSHSLEANRATEGQLYFLTGSLGHCSE</sequence>
<name>A0ABP0XY32_9ROSI</name>
<accession>A0ABP0XY32</accession>
<reference evidence="1 2" key="1">
    <citation type="submission" date="2024-03" db="EMBL/GenBank/DDBJ databases">
        <authorList>
            <person name="Gkanogiannis A."/>
            <person name="Becerra Lopez-Lavalle L."/>
        </authorList>
    </citation>
    <scope>NUCLEOTIDE SEQUENCE [LARGE SCALE GENOMIC DNA]</scope>
</reference>
<evidence type="ECO:0000313" key="1">
    <source>
        <dbReference type="EMBL" id="CAK9313052.1"/>
    </source>
</evidence>
<gene>
    <name evidence="1" type="ORF">CITCOLO1_LOCUS4762</name>
</gene>
<organism evidence="1 2">
    <name type="scientific">Citrullus colocynthis</name>
    <name type="common">colocynth</name>
    <dbReference type="NCBI Taxonomy" id="252529"/>
    <lineage>
        <taxon>Eukaryota</taxon>
        <taxon>Viridiplantae</taxon>
        <taxon>Streptophyta</taxon>
        <taxon>Embryophyta</taxon>
        <taxon>Tracheophyta</taxon>
        <taxon>Spermatophyta</taxon>
        <taxon>Magnoliopsida</taxon>
        <taxon>eudicotyledons</taxon>
        <taxon>Gunneridae</taxon>
        <taxon>Pentapetalae</taxon>
        <taxon>rosids</taxon>
        <taxon>fabids</taxon>
        <taxon>Cucurbitales</taxon>
        <taxon>Cucurbitaceae</taxon>
        <taxon>Benincaseae</taxon>
        <taxon>Citrullus</taxon>
    </lineage>
</organism>
<dbReference type="Proteomes" id="UP001642487">
    <property type="component" value="Chromosome 11"/>
</dbReference>
<protein>
    <submittedName>
        <fullName evidence="1">Uncharacterized protein</fullName>
    </submittedName>
</protein>
<dbReference type="EMBL" id="OZ021745">
    <property type="protein sequence ID" value="CAK9313052.1"/>
    <property type="molecule type" value="Genomic_DNA"/>
</dbReference>